<evidence type="ECO:0000313" key="4">
    <source>
        <dbReference type="Proteomes" id="UP000321393"/>
    </source>
</evidence>
<dbReference type="EMBL" id="SSTD01010113">
    <property type="protein sequence ID" value="TYK13249.1"/>
    <property type="molecule type" value="Genomic_DNA"/>
</dbReference>
<feature type="compositionally biased region" description="Basic and acidic residues" evidence="1">
    <location>
        <begin position="41"/>
        <end position="51"/>
    </location>
</feature>
<reference evidence="4 5" key="1">
    <citation type="submission" date="2019-08" db="EMBL/GenBank/DDBJ databases">
        <title>Draft genome sequences of two oriental melons (Cucumis melo L. var makuwa).</title>
        <authorList>
            <person name="Kwon S.-Y."/>
        </authorList>
    </citation>
    <scope>NUCLEOTIDE SEQUENCE [LARGE SCALE GENOMIC DNA]</scope>
    <source>
        <strain evidence="5">cv. Chang Bougi</strain>
        <strain evidence="4">cv. SW 3</strain>
        <tissue evidence="3">Leaf</tissue>
    </source>
</reference>
<evidence type="ECO:0000313" key="5">
    <source>
        <dbReference type="Proteomes" id="UP000321947"/>
    </source>
</evidence>
<gene>
    <name evidence="3" type="ORF">E5676_scaffold255G008670</name>
    <name evidence="2" type="ORF">E6C27_scaffold120G001810</name>
</gene>
<dbReference type="EMBL" id="SSTE01010327">
    <property type="protein sequence ID" value="KAA0052576.1"/>
    <property type="molecule type" value="Genomic_DNA"/>
</dbReference>
<feature type="region of interest" description="Disordered" evidence="1">
    <location>
        <begin position="1"/>
        <end position="111"/>
    </location>
</feature>
<dbReference type="AlphaFoldDB" id="A0A5D3CSR5"/>
<dbReference type="Proteomes" id="UP000321393">
    <property type="component" value="Unassembled WGS sequence"/>
</dbReference>
<name>A0A5D3CSR5_CUCMM</name>
<organism evidence="3 5">
    <name type="scientific">Cucumis melo var. makuwa</name>
    <name type="common">Oriental melon</name>
    <dbReference type="NCBI Taxonomy" id="1194695"/>
    <lineage>
        <taxon>Eukaryota</taxon>
        <taxon>Viridiplantae</taxon>
        <taxon>Streptophyta</taxon>
        <taxon>Embryophyta</taxon>
        <taxon>Tracheophyta</taxon>
        <taxon>Spermatophyta</taxon>
        <taxon>Magnoliopsida</taxon>
        <taxon>eudicotyledons</taxon>
        <taxon>Gunneridae</taxon>
        <taxon>Pentapetalae</taxon>
        <taxon>rosids</taxon>
        <taxon>fabids</taxon>
        <taxon>Cucurbitales</taxon>
        <taxon>Cucurbitaceae</taxon>
        <taxon>Benincaseae</taxon>
        <taxon>Cucumis</taxon>
    </lineage>
</organism>
<protein>
    <submittedName>
        <fullName evidence="3">Uncharacterized protein</fullName>
    </submittedName>
</protein>
<accession>A0A5D3CSR5</accession>
<feature type="compositionally biased region" description="Basic and acidic residues" evidence="1">
    <location>
        <begin position="16"/>
        <end position="34"/>
    </location>
</feature>
<evidence type="ECO:0000313" key="3">
    <source>
        <dbReference type="EMBL" id="TYK13249.1"/>
    </source>
</evidence>
<evidence type="ECO:0000256" key="1">
    <source>
        <dbReference type="SAM" id="MobiDB-lite"/>
    </source>
</evidence>
<proteinExistence type="predicted"/>
<sequence length="265" mass="32350">MINAFEFGRYNHKKKAKDDDHFPMNLDTKSKIKQDDDDDDDHKQPNDRRWEQILQELYDDRPENLKTKKEVDQDLLPPHPPLLSLKMANMEGRERKDREAESWKRMRMKESSDPSSESLKLIEEIVKMYGKHVDHLIREVKYGVKDEMVWSFNLHNYGVIDETFEEKVRRLGCELERMKHDEKQYRDYIYIEPRITQIMTIMLKVHEMFDPYSKSCEKEKQKCYEMCSLEGYRREVKGMKRRVKMLKDLKTYREEEEEIRSFFKF</sequence>
<feature type="compositionally biased region" description="Basic and acidic residues" evidence="1">
    <location>
        <begin position="91"/>
        <end position="111"/>
    </location>
</feature>
<dbReference type="Proteomes" id="UP000321947">
    <property type="component" value="Unassembled WGS sequence"/>
</dbReference>
<feature type="compositionally biased region" description="Basic and acidic residues" evidence="1">
    <location>
        <begin position="58"/>
        <end position="72"/>
    </location>
</feature>
<comment type="caution">
    <text evidence="3">The sequence shown here is derived from an EMBL/GenBank/DDBJ whole genome shotgun (WGS) entry which is preliminary data.</text>
</comment>
<evidence type="ECO:0000313" key="2">
    <source>
        <dbReference type="EMBL" id="KAA0052576.1"/>
    </source>
</evidence>